<evidence type="ECO:0000256" key="3">
    <source>
        <dbReference type="ARBA" id="ARBA00022692"/>
    </source>
</evidence>
<keyword evidence="6" id="KW-0175">Coiled coil</keyword>
<accession>A0AA39WI43</accession>
<evidence type="ECO:0000256" key="1">
    <source>
        <dbReference type="ARBA" id="ARBA00004141"/>
    </source>
</evidence>
<evidence type="ECO:0000256" key="7">
    <source>
        <dbReference type="SAM" id="MobiDB-lite"/>
    </source>
</evidence>
<evidence type="ECO:0000313" key="9">
    <source>
        <dbReference type="EMBL" id="KAK0615828.1"/>
    </source>
</evidence>
<name>A0AA39WI43_9PEZI</name>
<dbReference type="EMBL" id="JAULSR010000006">
    <property type="protein sequence ID" value="KAK0615828.1"/>
    <property type="molecule type" value="Genomic_DNA"/>
</dbReference>
<sequence length="751" mass="81762">MEETKGVVQSPDSKVSSTTRDPGSPTISQQSSASDDNDLEMAPGGKQRPNTPKREVDLGAILTANEKIEFTMLLTKVIDTMQKQITQAFDSTGLDDNQPARVSFWSRLPAHLRDQSISKPQQKEGPKRGQGKAGQTKKENVKPSRPMTATTPIMERPEDDSNTATECADQQTSKPRLQELKRDALQHFKKWQTALLKRVGDISVKRTADTQSVSSSSGLKKRPPFNNRTRSNGPRAPAVEPDPALKQLYPPTSTSLCSIPLEKRTLLLHSLLLLLLSMENYCAYSRVLLLHVASSFHLSLRTLAEDEVRMAKSLAQIAKDISPDDLAQKKSEEGKSSRRWKVGLASVAGAAVLGLTGGLAAPLVAAGIGTVLGGIGLGGTAAAGLLGSMAESTFIVGSLFGIYGARASGKAMDQYAKDVQDFAFVPLRGSIGEDSELGKVEPNSRRLRVVLGISGWLTSESGVVNPWRTLGQQSEVYAVRWEADALTKMGNALETVVKSAAWSTAKKEIIARTIFASLVQAMWPLGLLKISKIIDNPWSIGMVRADKAGCVLADVIMNKAQGERGVTLIGFSLGARVIYTCLTTLAERRAFGLVENVVMMGTPAPSDAKVWCAMKSVVSGRLINVYSENDYILGFLYRTSSILYGVAGLQKVEGIDGIENVDVSAKVSGHLRYQFLVGSILKHIGWEDIDNGQVAQDEELLSMVENKNRERERKRDAIELDLEVNKLEQEVKQKNEHQAIRTRARKAKGKK</sequence>
<feature type="compositionally biased region" description="Polar residues" evidence="7">
    <location>
        <begin position="162"/>
        <end position="175"/>
    </location>
</feature>
<comment type="similarity">
    <text evidence="2">Belongs to the TMCO4 family.</text>
</comment>
<dbReference type="AlphaFoldDB" id="A0AA39WI43"/>
<dbReference type="InterPro" id="IPR029058">
    <property type="entry name" value="AB_hydrolase_fold"/>
</dbReference>
<evidence type="ECO:0000256" key="8">
    <source>
        <dbReference type="SAM" id="Phobius"/>
    </source>
</evidence>
<dbReference type="Proteomes" id="UP001174934">
    <property type="component" value="Unassembled WGS sequence"/>
</dbReference>
<dbReference type="GO" id="GO:0016020">
    <property type="term" value="C:membrane"/>
    <property type="evidence" value="ECO:0007669"/>
    <property type="project" value="UniProtKB-SubCell"/>
</dbReference>
<feature type="transmembrane region" description="Helical" evidence="8">
    <location>
        <begin position="381"/>
        <end position="403"/>
    </location>
</feature>
<proteinExistence type="inferred from homology"/>
<feature type="compositionally biased region" description="Basic and acidic residues" evidence="7">
    <location>
        <begin position="111"/>
        <end position="127"/>
    </location>
</feature>
<comment type="subcellular location">
    <subcellularLocation>
        <location evidence="1">Membrane</location>
        <topology evidence="1">Multi-pass membrane protein</topology>
    </subcellularLocation>
</comment>
<keyword evidence="4 8" id="KW-1133">Transmembrane helix</keyword>
<protein>
    <submittedName>
        <fullName evidence="9">Uncharacterized protein</fullName>
    </submittedName>
</protein>
<dbReference type="SUPFAM" id="SSF53474">
    <property type="entry name" value="alpha/beta-Hydrolases"/>
    <property type="match status" value="1"/>
</dbReference>
<feature type="region of interest" description="Disordered" evidence="7">
    <location>
        <begin position="1"/>
        <end position="55"/>
    </location>
</feature>
<evidence type="ECO:0000256" key="6">
    <source>
        <dbReference type="SAM" id="Coils"/>
    </source>
</evidence>
<reference evidence="9" key="1">
    <citation type="submission" date="2023-06" db="EMBL/GenBank/DDBJ databases">
        <title>Genome-scale phylogeny and comparative genomics of the fungal order Sordariales.</title>
        <authorList>
            <consortium name="Lawrence Berkeley National Laboratory"/>
            <person name="Hensen N."/>
            <person name="Bonometti L."/>
            <person name="Westerberg I."/>
            <person name="Brannstrom I.O."/>
            <person name="Guillou S."/>
            <person name="Cros-Aarteil S."/>
            <person name="Calhoun S."/>
            <person name="Haridas S."/>
            <person name="Kuo A."/>
            <person name="Mondo S."/>
            <person name="Pangilinan J."/>
            <person name="Riley R."/>
            <person name="LaButti K."/>
            <person name="Andreopoulos B."/>
            <person name="Lipzen A."/>
            <person name="Chen C."/>
            <person name="Yanf M."/>
            <person name="Daum C."/>
            <person name="Ng V."/>
            <person name="Clum A."/>
            <person name="Steindorff A."/>
            <person name="Ohm R."/>
            <person name="Martin F."/>
            <person name="Silar P."/>
            <person name="Natvig D."/>
            <person name="Lalanne C."/>
            <person name="Gautier V."/>
            <person name="Ament-velasquez S.L."/>
            <person name="Kruys A."/>
            <person name="Hutchinson M.I."/>
            <person name="Powell A.J."/>
            <person name="Barry K."/>
            <person name="Miller A.N."/>
            <person name="Grigoriev I.V."/>
            <person name="Debuchy R."/>
            <person name="Gladieux P."/>
            <person name="Thoren M.H."/>
            <person name="Johannesson H."/>
        </authorList>
    </citation>
    <scope>NUCLEOTIDE SEQUENCE</scope>
    <source>
        <strain evidence="9">SMH3391-2</strain>
    </source>
</reference>
<feature type="compositionally biased region" description="Polar residues" evidence="7">
    <location>
        <begin position="209"/>
        <end position="218"/>
    </location>
</feature>
<evidence type="ECO:0000256" key="4">
    <source>
        <dbReference type="ARBA" id="ARBA00022989"/>
    </source>
</evidence>
<evidence type="ECO:0000256" key="2">
    <source>
        <dbReference type="ARBA" id="ARBA00009824"/>
    </source>
</evidence>
<feature type="transmembrane region" description="Helical" evidence="8">
    <location>
        <begin position="342"/>
        <end position="375"/>
    </location>
</feature>
<comment type="caution">
    <text evidence="9">The sequence shown here is derived from an EMBL/GenBank/DDBJ whole genome shotgun (WGS) entry which is preliminary data.</text>
</comment>
<organism evidence="9 10">
    <name type="scientific">Bombardia bombarda</name>
    <dbReference type="NCBI Taxonomy" id="252184"/>
    <lineage>
        <taxon>Eukaryota</taxon>
        <taxon>Fungi</taxon>
        <taxon>Dikarya</taxon>
        <taxon>Ascomycota</taxon>
        <taxon>Pezizomycotina</taxon>
        <taxon>Sordariomycetes</taxon>
        <taxon>Sordariomycetidae</taxon>
        <taxon>Sordariales</taxon>
        <taxon>Lasiosphaeriaceae</taxon>
        <taxon>Bombardia</taxon>
    </lineage>
</organism>
<keyword evidence="5 8" id="KW-0472">Membrane</keyword>
<feature type="region of interest" description="Disordered" evidence="7">
    <location>
        <begin position="207"/>
        <end position="246"/>
    </location>
</feature>
<feature type="region of interest" description="Disordered" evidence="7">
    <location>
        <begin position="111"/>
        <end position="176"/>
    </location>
</feature>
<keyword evidence="10" id="KW-1185">Reference proteome</keyword>
<evidence type="ECO:0000313" key="10">
    <source>
        <dbReference type="Proteomes" id="UP001174934"/>
    </source>
</evidence>
<gene>
    <name evidence="9" type="ORF">B0T17DRAFT_357175</name>
</gene>
<dbReference type="PANTHER" id="PTHR17920:SF22">
    <property type="entry name" value="DUF726 DOMAIN PROTEIN (AFU_ORTHOLOGUE AFUA_2G12860)"/>
    <property type="match status" value="1"/>
</dbReference>
<feature type="compositionally biased region" description="Polar residues" evidence="7">
    <location>
        <begin position="10"/>
        <end position="34"/>
    </location>
</feature>
<evidence type="ECO:0000256" key="5">
    <source>
        <dbReference type="ARBA" id="ARBA00023136"/>
    </source>
</evidence>
<dbReference type="Pfam" id="PF05277">
    <property type="entry name" value="DUF726"/>
    <property type="match status" value="1"/>
</dbReference>
<dbReference type="InterPro" id="IPR007941">
    <property type="entry name" value="DUF726"/>
</dbReference>
<keyword evidence="3 8" id="KW-0812">Transmembrane</keyword>
<feature type="coiled-coil region" evidence="6">
    <location>
        <begin position="710"/>
        <end position="737"/>
    </location>
</feature>
<dbReference type="PANTHER" id="PTHR17920">
    <property type="entry name" value="TRANSMEMBRANE AND COILED-COIL DOMAIN-CONTAINING PROTEIN 4 TMCO4"/>
    <property type="match status" value="1"/>
</dbReference>